<evidence type="ECO:0000256" key="1">
    <source>
        <dbReference type="SAM" id="MobiDB-lite"/>
    </source>
</evidence>
<reference evidence="2" key="1">
    <citation type="submission" date="2013-12" db="EMBL/GenBank/DDBJ databases">
        <title>The Genome Sequence of Aphanomyces invadans NJM9701.</title>
        <authorList>
            <consortium name="The Broad Institute Genomics Platform"/>
            <person name="Russ C."/>
            <person name="Tyler B."/>
            <person name="van West P."/>
            <person name="Dieguez-Uribeondo J."/>
            <person name="Young S.K."/>
            <person name="Zeng Q."/>
            <person name="Gargeya S."/>
            <person name="Fitzgerald M."/>
            <person name="Abouelleil A."/>
            <person name="Alvarado L."/>
            <person name="Chapman S.B."/>
            <person name="Gainer-Dewar J."/>
            <person name="Goldberg J."/>
            <person name="Griggs A."/>
            <person name="Gujja S."/>
            <person name="Hansen M."/>
            <person name="Howarth C."/>
            <person name="Imamovic A."/>
            <person name="Ireland A."/>
            <person name="Larimer J."/>
            <person name="McCowan C."/>
            <person name="Murphy C."/>
            <person name="Pearson M."/>
            <person name="Poon T.W."/>
            <person name="Priest M."/>
            <person name="Roberts A."/>
            <person name="Saif S."/>
            <person name="Shea T."/>
            <person name="Sykes S."/>
            <person name="Wortman J."/>
            <person name="Nusbaum C."/>
            <person name="Birren B."/>
        </authorList>
    </citation>
    <scope>NUCLEOTIDE SEQUENCE [LARGE SCALE GENOMIC DNA]</scope>
    <source>
        <strain evidence="2">NJM9701</strain>
    </source>
</reference>
<dbReference type="AlphaFoldDB" id="A0A024UII5"/>
<name>A0A024UII5_9STRA</name>
<dbReference type="EMBL" id="KI913955">
    <property type="protein sequence ID" value="ETW06261.1"/>
    <property type="molecule type" value="Genomic_DNA"/>
</dbReference>
<organism evidence="2">
    <name type="scientific">Aphanomyces invadans</name>
    <dbReference type="NCBI Taxonomy" id="157072"/>
    <lineage>
        <taxon>Eukaryota</taxon>
        <taxon>Sar</taxon>
        <taxon>Stramenopiles</taxon>
        <taxon>Oomycota</taxon>
        <taxon>Saprolegniomycetes</taxon>
        <taxon>Saprolegniales</taxon>
        <taxon>Verrucalvaceae</taxon>
        <taxon>Aphanomyces</taxon>
    </lineage>
</organism>
<proteinExistence type="predicted"/>
<sequence>MCSRRGDGSNAALLRRYRRELSSDMRTPWWKLKLCCGNEEGRPCASRCDRGVGWWRPLTLRPWTNDRGNVLATNVARCSSTSSCRSRVRVYQHHETRPMTRTAAPTPRPTYSAV</sequence>
<dbReference type="RefSeq" id="XP_008864336.1">
    <property type="nucleotide sequence ID" value="XM_008866114.1"/>
</dbReference>
<dbReference type="GeneID" id="20079605"/>
<evidence type="ECO:0000313" key="2">
    <source>
        <dbReference type="EMBL" id="ETW06261.1"/>
    </source>
</evidence>
<accession>A0A024UII5</accession>
<feature type="region of interest" description="Disordered" evidence="1">
    <location>
        <begin position="89"/>
        <end position="114"/>
    </location>
</feature>
<gene>
    <name evidence="2" type="ORF">H310_02555</name>
</gene>
<dbReference type="VEuPathDB" id="FungiDB:H310_02555"/>
<protein>
    <submittedName>
        <fullName evidence="2">Uncharacterized protein</fullName>
    </submittedName>
</protein>